<accession>A0ABX2QJ62</accession>
<reference evidence="1 2" key="1">
    <citation type="submission" date="2020-06" db="EMBL/GenBank/DDBJ databases">
        <title>Rhizobium sp.nov. isolated from the tomato plant.</title>
        <authorList>
            <person name="Thin K.K."/>
            <person name="Zhang X."/>
            <person name="He S."/>
        </authorList>
    </citation>
    <scope>NUCLEOTIDE SEQUENCE [LARGE SCALE GENOMIC DNA]</scope>
    <source>
        <strain evidence="1 2">DBTS2</strain>
    </source>
</reference>
<sequence>MCSLCGILGGNEHWADAVARPGVYTRNTERLDRRRERANRVHAANRVLSCFALSLSDWQGSSYVIANRTGKSEMIEDLGHLWPAAEKMTGRPLDPLDPDLIARMEALHGSDVR</sequence>
<proteinExistence type="predicted"/>
<organism evidence="1 2">
    <name type="scientific">Mycoplana rhizolycopersici</name>
    <dbReference type="NCBI Taxonomy" id="2746702"/>
    <lineage>
        <taxon>Bacteria</taxon>
        <taxon>Pseudomonadati</taxon>
        <taxon>Pseudomonadota</taxon>
        <taxon>Alphaproteobacteria</taxon>
        <taxon>Hyphomicrobiales</taxon>
        <taxon>Rhizobiaceae</taxon>
        <taxon>Mycoplana</taxon>
    </lineage>
</organism>
<keyword evidence="2" id="KW-1185">Reference proteome</keyword>
<protein>
    <submittedName>
        <fullName evidence="1">Uncharacterized protein</fullName>
    </submittedName>
</protein>
<dbReference type="RefSeq" id="WP_176951355.1">
    <property type="nucleotide sequence ID" value="NZ_JABXYK010000013.1"/>
</dbReference>
<dbReference type="EMBL" id="JABXYK010000013">
    <property type="protein sequence ID" value="NVP57386.1"/>
    <property type="molecule type" value="Genomic_DNA"/>
</dbReference>
<comment type="caution">
    <text evidence="1">The sequence shown here is derived from an EMBL/GenBank/DDBJ whole genome shotgun (WGS) entry which is preliminary data.</text>
</comment>
<evidence type="ECO:0000313" key="1">
    <source>
        <dbReference type="EMBL" id="NVP57386.1"/>
    </source>
</evidence>
<gene>
    <name evidence="1" type="ORF">HV823_19175</name>
</gene>
<evidence type="ECO:0000313" key="2">
    <source>
        <dbReference type="Proteomes" id="UP000659172"/>
    </source>
</evidence>
<name>A0ABX2QJ62_9HYPH</name>
<dbReference type="Proteomes" id="UP000659172">
    <property type="component" value="Unassembled WGS sequence"/>
</dbReference>